<sequence length="671" mass="71966">MQRLLIGLALCRLPLCHCSQGPLCGDKATDGAGCCQLGQQFFQNFGRVLPHHDDRPWCLLRSIQIADQPRQPSHAPTRSLGRHIPFSPFFFFFFLPQTHHILVQMSENAGSQSGPAPSDRVVIGLAFGNSNSSIAYTVDDKAEVIANEDGDRQIPSILSYVDGDEYYGQQAKAFLVRNPKNSIGYFKEFVGQDFASIDPTHNHASAHPQEADGVITFTVNDKDAETPSTISVSEVSTRFLRRLVGSASDYIGKKVTSAVVTVPTNYSDKQKAALIKAATDAGLEVLQLIAEPVAAALAYDARPEAEVSDKIVVVADLGGTRSDVAVLASRGGMYTILATAHDYEFAGCHLDDVLIEHFSKEFIKKHQKDPRTNAKSLAKLKFEAEATKKALSIGTNASFSVESLIDGFDFASTVNRLRYEMSARKVFEGINRLIEGVIKKAGLDVLDIDEVVLSGGTSHTPRIANNLVGLFPASTKIVAPATSATAINPSELQARGAALQASLIQEYESDDIDQSTHPAVTTVKHTANAIGVVTRVADDDVFTPIVPAETAVPARRTVHVPVPKAGGDVLIRVVEGGTHIKVTKPEPKEKKADGSDDDSDDDGSDDDDDEEEEHREKVWKIGSTVAEAAIRGVKAGGKVEVTINVSADLGVTVTAREVGGKGGIRGQVKAP</sequence>
<proteinExistence type="predicted"/>
<dbReference type="GO" id="GO:0005634">
    <property type="term" value="C:nucleus"/>
    <property type="evidence" value="ECO:0007669"/>
    <property type="project" value="TreeGrafter"/>
</dbReference>
<keyword evidence="1" id="KW-0547">Nucleotide-binding</keyword>
<dbReference type="CDD" id="cd10232">
    <property type="entry name" value="ASKHA_NBD_HSP70_ScSsz1p-like"/>
    <property type="match status" value="1"/>
</dbReference>
<dbReference type="EMBL" id="CVQH01021529">
    <property type="protein sequence ID" value="CRK30801.1"/>
    <property type="molecule type" value="Genomic_DNA"/>
</dbReference>
<dbReference type="GO" id="GO:0005524">
    <property type="term" value="F:ATP binding"/>
    <property type="evidence" value="ECO:0007669"/>
    <property type="project" value="UniProtKB-KW"/>
</dbReference>
<dbReference type="Pfam" id="PF00012">
    <property type="entry name" value="HSP70"/>
    <property type="match status" value="1"/>
</dbReference>
<feature type="region of interest" description="Disordered" evidence="3">
    <location>
        <begin position="578"/>
        <end position="620"/>
    </location>
</feature>
<evidence type="ECO:0000256" key="4">
    <source>
        <dbReference type="SAM" id="SignalP"/>
    </source>
</evidence>
<dbReference type="FunFam" id="3.30.30.30:FF:000009">
    <property type="entry name" value="Heat shock protein Hsp70"/>
    <property type="match status" value="1"/>
</dbReference>
<feature type="compositionally biased region" description="Basic and acidic residues" evidence="3">
    <location>
        <begin position="583"/>
        <end position="594"/>
    </location>
</feature>
<dbReference type="Gene3D" id="3.30.30.30">
    <property type="match status" value="1"/>
</dbReference>
<dbReference type="GO" id="GO:0005829">
    <property type="term" value="C:cytosol"/>
    <property type="evidence" value="ECO:0007669"/>
    <property type="project" value="TreeGrafter"/>
</dbReference>
<feature type="compositionally biased region" description="Acidic residues" evidence="3">
    <location>
        <begin position="595"/>
        <end position="613"/>
    </location>
</feature>
<evidence type="ECO:0000313" key="5">
    <source>
        <dbReference type="EMBL" id="CRK30801.1"/>
    </source>
</evidence>
<dbReference type="FunFam" id="3.90.640.10:FF:000023">
    <property type="entry name" value="Hsp70 chaperone (BiP)"/>
    <property type="match status" value="1"/>
</dbReference>
<dbReference type="PRINTS" id="PR00301">
    <property type="entry name" value="HEATSHOCK70"/>
</dbReference>
<dbReference type="STRING" id="100787.A0A0G4M9L9"/>
<dbReference type="Proteomes" id="UP000044602">
    <property type="component" value="Unassembled WGS sequence"/>
</dbReference>
<dbReference type="InterPro" id="IPR029047">
    <property type="entry name" value="HSP70_peptide-bd_sf"/>
</dbReference>
<dbReference type="PANTHER" id="PTHR45639:SF32">
    <property type="entry name" value="HEAT SHOCK PROTEIN PDR13"/>
    <property type="match status" value="1"/>
</dbReference>
<name>A0A0G4M9L9_VERLO</name>
<dbReference type="Gene3D" id="3.90.640.10">
    <property type="entry name" value="Actin, Chain A, domain 4"/>
    <property type="match status" value="1"/>
</dbReference>
<evidence type="ECO:0000256" key="3">
    <source>
        <dbReference type="SAM" id="MobiDB-lite"/>
    </source>
</evidence>
<feature type="chain" id="PRO_5002567259" description="Cyclic nucleotide-binding domain-containing protein" evidence="4">
    <location>
        <begin position="19"/>
        <end position="671"/>
    </location>
</feature>
<feature type="signal peptide" evidence="4">
    <location>
        <begin position="1"/>
        <end position="18"/>
    </location>
</feature>
<organism evidence="5 6">
    <name type="scientific">Verticillium longisporum</name>
    <name type="common">Verticillium dahliae var. longisporum</name>
    <dbReference type="NCBI Taxonomy" id="100787"/>
    <lineage>
        <taxon>Eukaryota</taxon>
        <taxon>Fungi</taxon>
        <taxon>Dikarya</taxon>
        <taxon>Ascomycota</taxon>
        <taxon>Pezizomycotina</taxon>
        <taxon>Sordariomycetes</taxon>
        <taxon>Hypocreomycetidae</taxon>
        <taxon>Glomerellales</taxon>
        <taxon>Plectosphaerellaceae</taxon>
        <taxon>Verticillium</taxon>
    </lineage>
</organism>
<gene>
    <name evidence="5" type="ORF">BN1708_005243</name>
</gene>
<dbReference type="Gene3D" id="2.60.34.10">
    <property type="entry name" value="Substrate Binding Domain Of DNAk, Chain A, domain 1"/>
    <property type="match status" value="1"/>
</dbReference>
<evidence type="ECO:0008006" key="7">
    <source>
        <dbReference type="Google" id="ProtNLM"/>
    </source>
</evidence>
<evidence type="ECO:0000256" key="1">
    <source>
        <dbReference type="ARBA" id="ARBA00022741"/>
    </source>
</evidence>
<dbReference type="InterPro" id="IPR043129">
    <property type="entry name" value="ATPase_NBD"/>
</dbReference>
<keyword evidence="4" id="KW-0732">Signal</keyword>
<evidence type="ECO:0000256" key="2">
    <source>
        <dbReference type="ARBA" id="ARBA00022840"/>
    </source>
</evidence>
<dbReference type="Gene3D" id="3.30.420.40">
    <property type="match status" value="2"/>
</dbReference>
<accession>A0A0G4M9L9</accession>
<evidence type="ECO:0000313" key="6">
    <source>
        <dbReference type="Proteomes" id="UP000044602"/>
    </source>
</evidence>
<protein>
    <recommendedName>
        <fullName evidence="7">Cyclic nucleotide-binding domain-containing protein</fullName>
    </recommendedName>
</protein>
<dbReference type="GO" id="GO:0140662">
    <property type="term" value="F:ATP-dependent protein folding chaperone"/>
    <property type="evidence" value="ECO:0007669"/>
    <property type="project" value="InterPro"/>
</dbReference>
<reference evidence="6" key="1">
    <citation type="submission" date="2015-05" db="EMBL/GenBank/DDBJ databases">
        <authorList>
            <person name="Fogelqvist Johan"/>
        </authorList>
    </citation>
    <scope>NUCLEOTIDE SEQUENCE [LARGE SCALE GENOMIC DNA]</scope>
</reference>
<dbReference type="InterPro" id="IPR013126">
    <property type="entry name" value="Hsp_70_fam"/>
</dbReference>
<dbReference type="PANTHER" id="PTHR45639">
    <property type="entry name" value="HSC70CB, ISOFORM G-RELATED"/>
    <property type="match status" value="1"/>
</dbReference>
<dbReference type="SUPFAM" id="SSF53067">
    <property type="entry name" value="Actin-like ATPase domain"/>
    <property type="match status" value="2"/>
</dbReference>
<dbReference type="AlphaFoldDB" id="A0A0G4M9L9"/>
<keyword evidence="6" id="KW-1185">Reference proteome</keyword>
<keyword evidence="2" id="KW-0067">ATP-binding</keyword>